<accession>A0A975T1N9</accession>
<dbReference type="AlphaFoldDB" id="A0A975T1N9"/>
<evidence type="ECO:0000256" key="1">
    <source>
        <dbReference type="SAM" id="MobiDB-lite"/>
    </source>
</evidence>
<evidence type="ECO:0000313" key="4">
    <source>
        <dbReference type="Proteomes" id="UP000683575"/>
    </source>
</evidence>
<organism evidence="3 4">
    <name type="scientific">Nocardioides panacis</name>
    <dbReference type="NCBI Taxonomy" id="2849501"/>
    <lineage>
        <taxon>Bacteria</taxon>
        <taxon>Bacillati</taxon>
        <taxon>Actinomycetota</taxon>
        <taxon>Actinomycetes</taxon>
        <taxon>Propionibacteriales</taxon>
        <taxon>Nocardioidaceae</taxon>
        <taxon>Nocardioides</taxon>
    </lineage>
</organism>
<evidence type="ECO:0000313" key="3">
    <source>
        <dbReference type="EMBL" id="QWZ09985.1"/>
    </source>
</evidence>
<evidence type="ECO:0000256" key="2">
    <source>
        <dbReference type="SAM" id="Phobius"/>
    </source>
</evidence>
<feature type="compositionally biased region" description="Low complexity" evidence="1">
    <location>
        <begin position="44"/>
        <end position="56"/>
    </location>
</feature>
<feature type="region of interest" description="Disordered" evidence="1">
    <location>
        <begin position="42"/>
        <end position="64"/>
    </location>
</feature>
<dbReference type="EMBL" id="CP077062">
    <property type="protein sequence ID" value="QWZ09985.1"/>
    <property type="molecule type" value="Genomic_DNA"/>
</dbReference>
<feature type="transmembrane region" description="Helical" evidence="2">
    <location>
        <begin position="553"/>
        <end position="577"/>
    </location>
</feature>
<reference evidence="3" key="1">
    <citation type="submission" date="2021-06" db="EMBL/GenBank/DDBJ databases">
        <title>Complete genome sequence of Nocardioides sp. G188.</title>
        <authorList>
            <person name="Im W.-T."/>
        </authorList>
    </citation>
    <scope>NUCLEOTIDE SEQUENCE</scope>
    <source>
        <strain evidence="3">G188</strain>
    </source>
</reference>
<name>A0A975T1N9_9ACTN</name>
<feature type="region of interest" description="Disordered" evidence="1">
    <location>
        <begin position="185"/>
        <end position="209"/>
    </location>
</feature>
<keyword evidence="4" id="KW-1185">Reference proteome</keyword>
<sequence>MQSARTTQPVHSTDPAPSGAPGSDGTLERLLLEAQKVEARAKVQAAQQPGRAAFAPGPGGDAPRGEVTLGARAGSLASWLTHQVLADTAEQIALAVRAAHPQDQTEWRVLVTGDMNVLSSDVQARSVRDALTRRKAELGHLLSATKQAATELDRAVSRYARAESNDGHGSRSGDRPVELDVVRPSVADNGAGGSTEPRETGTPTGTAAGPVQAAADVVGLVATDFTVLATEVPVETSLLAVLATGALSPGGLLVRETFDPASQAVIRAVTDSFAQAAAKPDVAPGRVQQAARRAFNQAQHAARAQVTSRAEKIQVKLDSFAAIAEHSSTFTLVSVLAAKLDELDAATLELRKKLAPVAADLADRRAQLDKARQDWANTLTDPRVPDPGASALKADVDMLTGEIASRERAVGPARAVLDHALAAAAVARTDLTAASTPDATGLSPVARACAREALHGIGAITHVLYVQTAQAGADVITRRSVLGSSARVSYLGGVTAAWALLDVATGAVVTGGATERARQLTHDLTTGRTSQVTDLAPDAKRLSRDPLATWETLFRVAVLLLAATIVLLGVVGSVALLRSTFP</sequence>
<keyword evidence="2" id="KW-1133">Transmembrane helix</keyword>
<proteinExistence type="predicted"/>
<dbReference type="Proteomes" id="UP000683575">
    <property type="component" value="Chromosome"/>
</dbReference>
<feature type="region of interest" description="Disordered" evidence="1">
    <location>
        <begin position="1"/>
        <end position="27"/>
    </location>
</feature>
<gene>
    <name evidence="3" type="ORF">KRR39_09770</name>
</gene>
<feature type="compositionally biased region" description="Low complexity" evidence="1">
    <location>
        <begin position="200"/>
        <end position="209"/>
    </location>
</feature>
<dbReference type="RefSeq" id="WP_216941831.1">
    <property type="nucleotide sequence ID" value="NZ_CP077062.1"/>
</dbReference>
<dbReference type="KEGG" id="nps:KRR39_09770"/>
<keyword evidence="2" id="KW-0472">Membrane</keyword>
<protein>
    <submittedName>
        <fullName evidence="3">Uncharacterized protein</fullName>
    </submittedName>
</protein>
<feature type="compositionally biased region" description="Polar residues" evidence="1">
    <location>
        <begin position="1"/>
        <end position="11"/>
    </location>
</feature>
<keyword evidence="2" id="KW-0812">Transmembrane</keyword>